<comment type="caution">
    <text evidence="4">The sequence shown here is derived from an EMBL/GenBank/DDBJ whole genome shotgun (WGS) entry which is preliminary data.</text>
</comment>
<reference evidence="4" key="1">
    <citation type="submission" date="2017-08" db="EMBL/GenBank/DDBJ databases">
        <authorList>
            <person name="Imhoff J.F."/>
            <person name="Rahn T."/>
            <person name="Kuenzel S."/>
            <person name="Neulinger S.C."/>
        </authorList>
    </citation>
    <scope>NUCLEOTIDE SEQUENCE</scope>
    <source>
        <strain evidence="4">DSM 11080</strain>
    </source>
</reference>
<reference evidence="4" key="2">
    <citation type="journal article" date="2020" name="Microorganisms">
        <title>Osmotic Adaptation and Compatible Solute Biosynthesis of Phototrophic Bacteria as Revealed from Genome Analyses.</title>
        <authorList>
            <person name="Imhoff J.F."/>
            <person name="Rahn T."/>
            <person name="Kunzel S."/>
            <person name="Keller A."/>
            <person name="Neulinger S.C."/>
        </authorList>
    </citation>
    <scope>NUCLEOTIDE SEQUENCE</scope>
    <source>
        <strain evidence="4">DSM 11080</strain>
    </source>
</reference>
<feature type="coiled-coil region" evidence="1">
    <location>
        <begin position="2"/>
        <end position="52"/>
    </location>
</feature>
<accession>A0AAJ0U606</accession>
<evidence type="ECO:0000256" key="1">
    <source>
        <dbReference type="SAM" id="Coils"/>
    </source>
</evidence>
<name>A0AAJ0U606_9GAMM</name>
<feature type="domain" description="DNA-binding protein H-NS-like C-terminal" evidence="3">
    <location>
        <begin position="86"/>
        <end position="117"/>
    </location>
</feature>
<protein>
    <recommendedName>
        <fullName evidence="3">DNA-binding protein H-NS-like C-terminal domain-containing protein</fullName>
    </recommendedName>
</protein>
<dbReference type="Proteomes" id="UP001296776">
    <property type="component" value="Unassembled WGS sequence"/>
</dbReference>
<organism evidence="4 5">
    <name type="scientific">Halochromatium glycolicum</name>
    <dbReference type="NCBI Taxonomy" id="85075"/>
    <lineage>
        <taxon>Bacteria</taxon>
        <taxon>Pseudomonadati</taxon>
        <taxon>Pseudomonadota</taxon>
        <taxon>Gammaproteobacteria</taxon>
        <taxon>Chromatiales</taxon>
        <taxon>Chromatiaceae</taxon>
        <taxon>Halochromatium</taxon>
    </lineage>
</organism>
<keyword evidence="5" id="KW-1185">Reference proteome</keyword>
<proteinExistence type="predicted"/>
<gene>
    <name evidence="4" type="ORF">CKO40_15540</name>
</gene>
<dbReference type="GO" id="GO:0003677">
    <property type="term" value="F:DNA binding"/>
    <property type="evidence" value="ECO:0007669"/>
    <property type="project" value="InterPro"/>
</dbReference>
<sequence>MRSELMKNYEELSAEELEAELEELAAKEQTLARALEARREEEKRELGNEIKAMIKERGHDIEEIVSLVFGRKSRSDKSGASNASYARYADPDNPNNTYLRGRLPNWLVKKMSANGYDPGSAEQRAQFKEEHLVKLAG</sequence>
<dbReference type="InterPro" id="IPR027444">
    <property type="entry name" value="H-NS_C_dom"/>
</dbReference>
<keyword evidence="1" id="KW-0175">Coiled coil</keyword>
<dbReference type="EMBL" id="NRSJ01000030">
    <property type="protein sequence ID" value="MBK1705929.1"/>
    <property type="molecule type" value="Genomic_DNA"/>
</dbReference>
<dbReference type="Pfam" id="PF00816">
    <property type="entry name" value="Histone_HNS"/>
    <property type="match status" value="1"/>
</dbReference>
<evidence type="ECO:0000259" key="3">
    <source>
        <dbReference type="Pfam" id="PF00816"/>
    </source>
</evidence>
<evidence type="ECO:0000256" key="2">
    <source>
        <dbReference type="SAM" id="MobiDB-lite"/>
    </source>
</evidence>
<feature type="region of interest" description="Disordered" evidence="2">
    <location>
        <begin position="72"/>
        <end position="96"/>
    </location>
</feature>
<evidence type="ECO:0000313" key="5">
    <source>
        <dbReference type="Proteomes" id="UP001296776"/>
    </source>
</evidence>
<dbReference type="AlphaFoldDB" id="A0AAJ0U606"/>
<evidence type="ECO:0000313" key="4">
    <source>
        <dbReference type="EMBL" id="MBK1705929.1"/>
    </source>
</evidence>